<evidence type="ECO:0000313" key="4">
    <source>
        <dbReference type="EMBL" id="KAL3806985.1"/>
    </source>
</evidence>
<feature type="compositionally biased region" description="Low complexity" evidence="2">
    <location>
        <begin position="433"/>
        <end position="443"/>
    </location>
</feature>
<proteinExistence type="predicted"/>
<sequence length="1295" mass="140300">EDAVAGIVDDDVETHPKESARSTNVDDDGRRGDGRGRGRSTTYDGGADVGDGGDAARDGVGGEEGGGGEGGSGDDYDDNNEDDHDHDENAEDDEDDENAEDDEDVGREDHRNGGKCGWEHHRPPSSHHPPVVRTNDGGCPSSSSSRGQVAFIERPNVAPTNDRDRHHHNGACPSSTYYGPPVDGRAPYYHNNNGVHSSDYDDPHRHHFPPYASAHHLHHPPPYGNFGGIECGFLPSPNTPHPTQLPPPVPLPLLLPPPPPPPNPTPGPSSSVDLDAARQYYEARMMEHAMQYANAAAGAAWAAARIACGGGMGYNATMPMPMPNPPKDGHHVQQSYYTPAPPPPHPPIATTMHPDSTMWTASWRRDGGRGKYDVKKSNQRRRINEESDEACTRGVVDKQKDDDNNRIYCVEVRNKVDGDNQRQKRGLNHGHSSKSSFSSLGSSTNHFNDSNNPNRHFAAERNKKKKNRSQQPETPKWQSRQSESAVPLSSVFLGKLIGKNGVRALHELCSKYRWDMPIYTPVELPQTLSKSAIGNDGVNSTSVGNNDISFVLKVHVNGVELGRGRGGTKASAKQDASRKAISALVPGVIFDPNGILMDTGGIKSLLRGSPNVDVGIGGAPGGNGSNYAGSEPLSLDDLGPHLASQLAIGGDGVMHGRLSPDHSETSSISTAISEDVFSGGPLVSGGPILLSHKLGSRQHSSSGTLPSLAAGGTGRFLLSNIYPSASTTSGVSSASEVDEEDENAYYSSRGASVCSTLLHAMWQIDDRIWEPPSYSFNLCPSPCNSTSNIECGKSSTGSGAVTERKKNDLSHEVAGHRMFQCTATINVYFPKRLVGDCLSSIMDYWESPLDYLQSNWRSSQSPSAKGESLHSRKRKDSFAPQSTPSTVKDDFEAQDQDCNAPKKREKGDFFRHKLERIGTGLTKRESKHKASAKLLATLFPACRSMVEVKAEAEAARELYAAKKEAIQIKRPKILVSSAEKEDPRKQTAIPNITPTKNDISLHALSISEPKDGTKRIKWSDSTDVESSFEVEVDAALQSLPESDEEGRWLTRGVSFDDIGKIVLRRACCDDSDHIYLLLKKGETVSATLPRLKQQSLPPNEAAPTESDVPPESGNVDQCHNDDNEGNPTDGNDDDKRLGDHSVFLVLARAVTPYHPPLACAILTVKDSTCDGRSLTLDGLGHEEHLPRELFVESLATFAKSINCNLEIDNGHQRLAVTLDDIRSFLARSQPLLYHKDDLVGTSRRHLQSVKEEESEEVDDGSDGGGEDRDDKIVDGGTELVKRKICKPSSKRSRVA</sequence>
<dbReference type="InterPro" id="IPR014720">
    <property type="entry name" value="dsRBD_dom"/>
</dbReference>
<feature type="compositionally biased region" description="Basic residues" evidence="2">
    <location>
        <begin position="423"/>
        <end position="432"/>
    </location>
</feature>
<feature type="region of interest" description="Disordered" evidence="2">
    <location>
        <begin position="414"/>
        <end position="482"/>
    </location>
</feature>
<evidence type="ECO:0000256" key="1">
    <source>
        <dbReference type="PROSITE-ProRule" id="PRU00266"/>
    </source>
</evidence>
<gene>
    <name evidence="4" type="ORF">ACHAXA_009311</name>
</gene>
<organism evidence="4 5">
    <name type="scientific">Cyclostephanos tholiformis</name>
    <dbReference type="NCBI Taxonomy" id="382380"/>
    <lineage>
        <taxon>Eukaryota</taxon>
        <taxon>Sar</taxon>
        <taxon>Stramenopiles</taxon>
        <taxon>Ochrophyta</taxon>
        <taxon>Bacillariophyta</taxon>
        <taxon>Coscinodiscophyceae</taxon>
        <taxon>Thalassiosirophycidae</taxon>
        <taxon>Stephanodiscales</taxon>
        <taxon>Stephanodiscaceae</taxon>
        <taxon>Cyclostephanos</taxon>
    </lineage>
</organism>
<evidence type="ECO:0000256" key="2">
    <source>
        <dbReference type="SAM" id="MobiDB-lite"/>
    </source>
</evidence>
<dbReference type="SUPFAM" id="SSF54768">
    <property type="entry name" value="dsRNA-binding domain-like"/>
    <property type="match status" value="1"/>
</dbReference>
<feature type="region of interest" description="Disordered" evidence="2">
    <location>
        <begin position="362"/>
        <end position="397"/>
    </location>
</feature>
<name>A0ABD3RHL8_9STRA</name>
<dbReference type="Gene3D" id="3.30.160.20">
    <property type="match status" value="1"/>
</dbReference>
<feature type="compositionally biased region" description="Pro residues" evidence="2">
    <location>
        <begin position="237"/>
        <end position="267"/>
    </location>
</feature>
<comment type="caution">
    <text evidence="4">The sequence shown here is derived from an EMBL/GenBank/DDBJ whole genome shotgun (WGS) entry which is preliminary data.</text>
</comment>
<keyword evidence="1" id="KW-0694">RNA-binding</keyword>
<feature type="region of interest" description="Disordered" evidence="2">
    <location>
        <begin position="1243"/>
        <end position="1295"/>
    </location>
</feature>
<feature type="compositionally biased region" description="Gly residues" evidence="2">
    <location>
        <begin position="62"/>
        <end position="71"/>
    </location>
</feature>
<feature type="compositionally biased region" description="Basic residues" evidence="2">
    <location>
        <begin position="1282"/>
        <end position="1295"/>
    </location>
</feature>
<feature type="compositionally biased region" description="Acidic residues" evidence="2">
    <location>
        <begin position="72"/>
        <end position="106"/>
    </location>
</feature>
<reference evidence="4 5" key="1">
    <citation type="submission" date="2024-10" db="EMBL/GenBank/DDBJ databases">
        <title>Updated reference genomes for cyclostephanoid diatoms.</title>
        <authorList>
            <person name="Roberts W.R."/>
            <person name="Alverson A.J."/>
        </authorList>
    </citation>
    <scope>NUCLEOTIDE SEQUENCE [LARGE SCALE GENOMIC DNA]</scope>
    <source>
        <strain evidence="4 5">AJA228-03</strain>
    </source>
</reference>
<feature type="compositionally biased region" description="Basic and acidic residues" evidence="2">
    <location>
        <begin position="107"/>
        <end position="122"/>
    </location>
</feature>
<feature type="region of interest" description="Disordered" evidence="2">
    <location>
        <begin position="1"/>
        <end position="215"/>
    </location>
</feature>
<protein>
    <recommendedName>
        <fullName evidence="3">DRBM domain-containing protein</fullName>
    </recommendedName>
</protein>
<dbReference type="PROSITE" id="PS50137">
    <property type="entry name" value="DS_RBD"/>
    <property type="match status" value="1"/>
</dbReference>
<evidence type="ECO:0000313" key="5">
    <source>
        <dbReference type="Proteomes" id="UP001530377"/>
    </source>
</evidence>
<feature type="compositionally biased region" description="Polar residues" evidence="2">
    <location>
        <begin position="469"/>
        <end position="482"/>
    </location>
</feature>
<feature type="non-terminal residue" evidence="4">
    <location>
        <position position="1"/>
    </location>
</feature>
<dbReference type="Proteomes" id="UP001530377">
    <property type="component" value="Unassembled WGS sequence"/>
</dbReference>
<feature type="region of interest" description="Disordered" evidence="2">
    <location>
        <begin position="234"/>
        <end position="273"/>
    </location>
</feature>
<dbReference type="SMART" id="SM00358">
    <property type="entry name" value="DSRM"/>
    <property type="match status" value="1"/>
</dbReference>
<dbReference type="GO" id="GO:0003723">
    <property type="term" value="F:RNA binding"/>
    <property type="evidence" value="ECO:0007669"/>
    <property type="project" value="UniProtKB-UniRule"/>
</dbReference>
<dbReference type="EMBL" id="JALLPB020000693">
    <property type="protein sequence ID" value="KAL3806985.1"/>
    <property type="molecule type" value="Genomic_DNA"/>
</dbReference>
<feature type="compositionally biased region" description="Basic and acidic residues" evidence="2">
    <location>
        <begin position="27"/>
        <end position="36"/>
    </location>
</feature>
<feature type="compositionally biased region" description="Acidic residues" evidence="2">
    <location>
        <begin position="1252"/>
        <end position="1261"/>
    </location>
</feature>
<feature type="region of interest" description="Disordered" evidence="2">
    <location>
        <begin position="1089"/>
        <end position="1136"/>
    </location>
</feature>
<keyword evidence="5" id="KW-1185">Reference proteome</keyword>
<feature type="compositionally biased region" description="Acidic residues" evidence="2">
    <location>
        <begin position="1"/>
        <end position="12"/>
    </location>
</feature>
<accession>A0ABD3RHL8</accession>
<feature type="compositionally biased region" description="Polar residues" evidence="2">
    <location>
        <begin position="444"/>
        <end position="454"/>
    </location>
</feature>
<feature type="region of interest" description="Disordered" evidence="2">
    <location>
        <begin position="856"/>
        <end position="905"/>
    </location>
</feature>
<evidence type="ECO:0000259" key="3">
    <source>
        <dbReference type="PROSITE" id="PS50137"/>
    </source>
</evidence>
<feature type="domain" description="DRBM" evidence="3">
    <location>
        <begin position="500"/>
        <end position="586"/>
    </location>
</feature>
<feature type="compositionally biased region" description="Basic and acidic residues" evidence="2">
    <location>
        <begin position="363"/>
        <end position="376"/>
    </location>
</feature>